<evidence type="ECO:0000313" key="2">
    <source>
        <dbReference type="EMBL" id="OXY83350.1"/>
    </source>
</evidence>
<dbReference type="Pfam" id="PF00561">
    <property type="entry name" value="Abhydrolase_1"/>
    <property type="match status" value="1"/>
</dbReference>
<dbReference type="InterPro" id="IPR000073">
    <property type="entry name" value="AB_hydrolase_1"/>
</dbReference>
<dbReference type="Proteomes" id="UP000242757">
    <property type="component" value="Unassembled WGS sequence"/>
</dbReference>
<reference evidence="2 3" key="1">
    <citation type="submission" date="2017-08" db="EMBL/GenBank/DDBJ databases">
        <title>A Genome Sequence of Oceanimonas doudoroffii ATCC 27123T.</title>
        <authorList>
            <person name="Brennan M.A."/>
            <person name="Maclea K.S."/>
            <person name="Mcclelland W.D."/>
            <person name="Trachtenberg A.M."/>
        </authorList>
    </citation>
    <scope>NUCLEOTIDE SEQUENCE [LARGE SCALE GENOMIC DNA]</scope>
    <source>
        <strain evidence="2 3">ATCC 27123</strain>
    </source>
</reference>
<organism evidence="2 3">
    <name type="scientific">Oceanimonas doudoroffii</name>
    <dbReference type="NCBI Taxonomy" id="84158"/>
    <lineage>
        <taxon>Bacteria</taxon>
        <taxon>Pseudomonadati</taxon>
        <taxon>Pseudomonadota</taxon>
        <taxon>Gammaproteobacteria</taxon>
        <taxon>Aeromonadales</taxon>
        <taxon>Aeromonadaceae</taxon>
        <taxon>Oceanimonas</taxon>
    </lineage>
</organism>
<dbReference type="SUPFAM" id="SSF53474">
    <property type="entry name" value="alpha/beta-Hydrolases"/>
    <property type="match status" value="1"/>
</dbReference>
<proteinExistence type="predicted"/>
<name>A0A233RIY6_9GAMM</name>
<dbReference type="EMBL" id="NBIM01000001">
    <property type="protein sequence ID" value="OXY83350.1"/>
    <property type="molecule type" value="Genomic_DNA"/>
</dbReference>
<comment type="caution">
    <text evidence="2">The sequence shown here is derived from an EMBL/GenBank/DDBJ whole genome shotgun (WGS) entry which is preliminary data.</text>
</comment>
<gene>
    <name evidence="2" type="ORF">B6S08_07645</name>
</gene>
<dbReference type="OrthoDB" id="9780765at2"/>
<sequence>MSALVNSLPDFPLRHLDLGGRRLAYRSAGRGPALVLLHGISSGSGSWVCQLERLAREFTLVAWDAPGYGQSAPLETATPSALDYAAVLHELVVALELERPLVLGHSLGAMIGAAYASRHPDGVRGLVLANPAQGYGRADADTRTQVYRKRPEMLRKLGHQGLAAARGPVLLSQHAGQEQLDLVAHGMMGLTLDGFEAASYLLAHDDIRNYLADYSAPIGVIYGEEDVITPPAGVLELAAGHPGVGIESLAGAGHASYIDQPDAFNRALCRLAGALPNRGVQA</sequence>
<dbReference type="AlphaFoldDB" id="A0A233RIY6"/>
<dbReference type="RefSeq" id="WP_094200124.1">
    <property type="nucleotide sequence ID" value="NZ_NBIM01000001.1"/>
</dbReference>
<accession>A0A233RIY6</accession>
<evidence type="ECO:0000313" key="3">
    <source>
        <dbReference type="Proteomes" id="UP000242757"/>
    </source>
</evidence>
<keyword evidence="3" id="KW-1185">Reference proteome</keyword>
<dbReference type="PRINTS" id="PR00111">
    <property type="entry name" value="ABHYDROLASE"/>
</dbReference>
<dbReference type="InterPro" id="IPR050266">
    <property type="entry name" value="AB_hydrolase_sf"/>
</dbReference>
<feature type="domain" description="AB hydrolase-1" evidence="1">
    <location>
        <begin position="32"/>
        <end position="139"/>
    </location>
</feature>
<dbReference type="PANTHER" id="PTHR43798">
    <property type="entry name" value="MONOACYLGLYCEROL LIPASE"/>
    <property type="match status" value="1"/>
</dbReference>
<dbReference type="Gene3D" id="3.40.50.1820">
    <property type="entry name" value="alpha/beta hydrolase"/>
    <property type="match status" value="1"/>
</dbReference>
<dbReference type="InterPro" id="IPR029058">
    <property type="entry name" value="AB_hydrolase_fold"/>
</dbReference>
<protein>
    <recommendedName>
        <fullName evidence="1">AB hydrolase-1 domain-containing protein</fullName>
    </recommendedName>
</protein>
<evidence type="ECO:0000259" key="1">
    <source>
        <dbReference type="Pfam" id="PF00561"/>
    </source>
</evidence>